<dbReference type="GO" id="GO:0016787">
    <property type="term" value="F:hydrolase activity"/>
    <property type="evidence" value="ECO:0007669"/>
    <property type="project" value="UniProtKB-ARBA"/>
</dbReference>
<dbReference type="PANTHER" id="PTHR10151">
    <property type="entry name" value="ECTONUCLEOTIDE PYROPHOSPHATASE/PHOSPHODIESTERASE"/>
    <property type="match status" value="1"/>
</dbReference>
<evidence type="ECO:0008006" key="2">
    <source>
        <dbReference type="Google" id="ProtNLM"/>
    </source>
</evidence>
<accession>A0A831TKS7</accession>
<comment type="caution">
    <text evidence="1">The sequence shown here is derived from an EMBL/GenBank/DDBJ whole genome shotgun (WGS) entry which is preliminary data.</text>
</comment>
<dbReference type="Pfam" id="PF01663">
    <property type="entry name" value="Phosphodiest"/>
    <property type="match status" value="1"/>
</dbReference>
<dbReference type="PANTHER" id="PTHR10151:SF120">
    <property type="entry name" value="BIS(5'-ADENOSYL)-TRIPHOSPHATASE"/>
    <property type="match status" value="1"/>
</dbReference>
<dbReference type="AlphaFoldDB" id="A0A831TKS7"/>
<dbReference type="Gene3D" id="3.30.1360.110">
    <property type="entry name" value="Domain 2, Phosphonoacetate Hydrolase"/>
    <property type="match status" value="1"/>
</dbReference>
<protein>
    <recommendedName>
        <fullName evidence="2">Phosphonoacetate hydrolase</fullName>
    </recommendedName>
</protein>
<evidence type="ECO:0000313" key="1">
    <source>
        <dbReference type="EMBL" id="HEG92624.1"/>
    </source>
</evidence>
<dbReference type="InterPro" id="IPR002591">
    <property type="entry name" value="Phosphodiest/P_Trfase"/>
</dbReference>
<dbReference type="InterPro" id="IPR023116">
    <property type="entry name" value="Phosphonoacetate_hydro_insert"/>
</dbReference>
<name>A0A831TKS7_9BACT</name>
<gene>
    <name evidence="1" type="ORF">ENP34_14490</name>
</gene>
<dbReference type="Gene3D" id="3.40.720.10">
    <property type="entry name" value="Alkaline Phosphatase, subunit A"/>
    <property type="match status" value="1"/>
</dbReference>
<dbReference type="SUPFAM" id="SSF53649">
    <property type="entry name" value="Alkaline phosphatase-like"/>
    <property type="match status" value="1"/>
</dbReference>
<sequence length="377" mass="40914">MRRKTVLICLDGLDPDYLETARTPTLDAIARAGFFTIGRAVLPSVTNVNNVSLLTGSFPETHGIASNYWYDPVTGQGQFIETAEYLRAPTALECAAQAGLRTALLVTKEKLLRLLGRGATVAFSAERPPAEAIEAVGEPAGIYSAEIDYWQLRALHWVLRAYDPDLTYCSTTDYVMHNYGPGSAEAIRHIETLDALLGDLLAAFPEHQVLITADHGMRDKTVGLDLVALLGGYGIRAAFVPPIKDRYVVHHSNMGGAGYLYLPAGQVADAIELLRETAGIEAVYSREEAVNRFRLPADRIGDLFVLATTETVLVEPGSTGSTRASVRLRSHGGLHETRVPIWGCRAEASGEQFAWNLDIVRLLDLPGLPESRAATSS</sequence>
<dbReference type="InterPro" id="IPR017850">
    <property type="entry name" value="Alkaline_phosphatase_core_sf"/>
</dbReference>
<organism evidence="1">
    <name type="scientific">Thermorudis peleae</name>
    <dbReference type="NCBI Taxonomy" id="1382356"/>
    <lineage>
        <taxon>Bacteria</taxon>
        <taxon>Pseudomonadati</taxon>
        <taxon>Thermomicrobiota</taxon>
        <taxon>Thermomicrobia</taxon>
        <taxon>Thermomicrobia incertae sedis</taxon>
        <taxon>Thermorudis</taxon>
    </lineage>
</organism>
<proteinExistence type="predicted"/>
<reference evidence="1" key="1">
    <citation type="journal article" date="2020" name="mSystems">
        <title>Genome- and Community-Level Interaction Insights into Carbon Utilization and Element Cycling Functions of Hydrothermarchaeota in Hydrothermal Sediment.</title>
        <authorList>
            <person name="Zhou Z."/>
            <person name="Liu Y."/>
            <person name="Xu W."/>
            <person name="Pan J."/>
            <person name="Luo Z.H."/>
            <person name="Li M."/>
        </authorList>
    </citation>
    <scope>NUCLEOTIDE SEQUENCE [LARGE SCALE GENOMIC DNA]</scope>
    <source>
        <strain evidence="1">SpSt-210</strain>
    </source>
</reference>
<dbReference type="EMBL" id="DSIY01000337">
    <property type="protein sequence ID" value="HEG92624.1"/>
    <property type="molecule type" value="Genomic_DNA"/>
</dbReference>